<evidence type="ECO:0000256" key="10">
    <source>
        <dbReference type="ARBA" id="ARBA00023204"/>
    </source>
</evidence>
<evidence type="ECO:0000256" key="4">
    <source>
        <dbReference type="ARBA" id="ARBA00022695"/>
    </source>
</evidence>
<keyword evidence="8" id="KW-0460">Magnesium</keyword>
<dbReference type="GO" id="GO:0003887">
    <property type="term" value="F:DNA-directed DNA polymerase activity"/>
    <property type="evidence" value="ECO:0007669"/>
    <property type="project" value="UniProtKB-KW"/>
</dbReference>
<dbReference type="Proteomes" id="UP000193467">
    <property type="component" value="Unassembled WGS sequence"/>
</dbReference>
<evidence type="ECO:0000259" key="13">
    <source>
        <dbReference type="PROSITE" id="PS50173"/>
    </source>
</evidence>
<feature type="compositionally biased region" description="Polar residues" evidence="12">
    <location>
        <begin position="25"/>
        <end position="48"/>
    </location>
</feature>
<dbReference type="GO" id="GO:0006260">
    <property type="term" value="P:DNA replication"/>
    <property type="evidence" value="ECO:0007669"/>
    <property type="project" value="UniProtKB-KW"/>
</dbReference>
<dbReference type="Gene3D" id="3.30.70.270">
    <property type="match status" value="1"/>
</dbReference>
<keyword evidence="10" id="KW-0234">DNA repair</keyword>
<feature type="region of interest" description="Disordered" evidence="12">
    <location>
        <begin position="705"/>
        <end position="756"/>
    </location>
</feature>
<dbReference type="SUPFAM" id="SSF56672">
    <property type="entry name" value="DNA/RNA polymerases"/>
    <property type="match status" value="1"/>
</dbReference>
<evidence type="ECO:0000313" key="14">
    <source>
        <dbReference type="EMBL" id="ORY84724.1"/>
    </source>
</evidence>
<keyword evidence="3" id="KW-0808">Transferase</keyword>
<evidence type="ECO:0000256" key="8">
    <source>
        <dbReference type="ARBA" id="ARBA00022842"/>
    </source>
</evidence>
<dbReference type="PANTHER" id="PTHR11076:SF33">
    <property type="entry name" value="DNA POLYMERASE KAPPA"/>
    <property type="match status" value="1"/>
</dbReference>
<keyword evidence="9" id="KW-0239">DNA-directed DNA polymerase</keyword>
<feature type="compositionally biased region" description="Low complexity" evidence="12">
    <location>
        <begin position="822"/>
        <end position="831"/>
    </location>
</feature>
<dbReference type="STRING" id="106004.A0A1Y2FMZ9"/>
<dbReference type="PROSITE" id="PS50173">
    <property type="entry name" value="UMUC"/>
    <property type="match status" value="1"/>
</dbReference>
<dbReference type="InterPro" id="IPR043502">
    <property type="entry name" value="DNA/RNA_pol_sf"/>
</dbReference>
<dbReference type="OrthoDB" id="1747274at2759"/>
<dbReference type="GO" id="GO:0003684">
    <property type="term" value="F:damaged DNA binding"/>
    <property type="evidence" value="ECO:0007669"/>
    <property type="project" value="InterPro"/>
</dbReference>
<dbReference type="PANTHER" id="PTHR11076">
    <property type="entry name" value="DNA REPAIR POLYMERASE UMUC / TRANSFERASE FAMILY MEMBER"/>
    <property type="match status" value="1"/>
</dbReference>
<feature type="compositionally biased region" description="Polar residues" evidence="12">
    <location>
        <begin position="129"/>
        <end position="138"/>
    </location>
</feature>
<reference evidence="14 15" key="1">
    <citation type="submission" date="2016-07" db="EMBL/GenBank/DDBJ databases">
        <title>Pervasive Adenine N6-methylation of Active Genes in Fungi.</title>
        <authorList>
            <consortium name="DOE Joint Genome Institute"/>
            <person name="Mondo S.J."/>
            <person name="Dannebaum R.O."/>
            <person name="Kuo R.C."/>
            <person name="Labutti K."/>
            <person name="Haridas S."/>
            <person name="Kuo A."/>
            <person name="Salamov A."/>
            <person name="Ahrendt S.R."/>
            <person name="Lipzen A."/>
            <person name="Sullivan W."/>
            <person name="Andreopoulos W.B."/>
            <person name="Clum A."/>
            <person name="Lindquist E."/>
            <person name="Daum C."/>
            <person name="Ramamoorthy G.K."/>
            <person name="Gryganskyi A."/>
            <person name="Culley D."/>
            <person name="Magnuson J.K."/>
            <person name="James T.Y."/>
            <person name="O'Malley M.A."/>
            <person name="Stajich J.E."/>
            <person name="Spatafora J.W."/>
            <person name="Visel A."/>
            <person name="Grigoriev I.V."/>
        </authorList>
    </citation>
    <scope>NUCLEOTIDE SEQUENCE [LARGE SCALE GENOMIC DNA]</scope>
    <source>
        <strain evidence="14 15">62-1032</strain>
    </source>
</reference>
<sequence>MAPSPSTSAADLLAGSPPPPVPRLASTSPVRLSRASQSASLPPSTSKFRYSAPPEDASTTSVQRPKPSPPRSGPVKTSTLLPRPSPRAQEPQQAGVSSYGQSSAWKGKGKEVDSSVAAPAVATVPQKRPFTSTKSTGPQPAESLLRRLGGPSDQKAGLMRDKEEVRQIIYEASKNSKYFIAQQEKDAQLTLRVDALVARLNRLLAERGGNVKAEQARVDEMIAELEKTRVLTETIVVVDADAFYASCHQREDPSLVGTAFAVGGGVLTTASYEARKYGCSSAMAGFVAKKLCPHLKFISLDFSLYSSCSKSIMAILRQYGDISPASLDEAYCSLTDYCRREKVTPAEAAERMRAQVLAETGLSVSAGVSPNAMLSKVAADKNKPNGQCVIDPTPEACMEFAGGLPIRNVPGIGRVSERILQAVGVHTVADVYRLRGELFLIRNEVGLSFLLRAYLGLGRTTISHADRSQRKGISVERTFHSESNIARFYKRLENIAEALAGDCEKSQYSGRTITLKIKTHTYQSISRAKTLGSAIYFSDARTFYTEGKKLLDKEMANRRQMIARGQIPKGGKDFCLRLIGLRLSNLRDDKATKDTGKLDGWAGTRSKSKAATNSQGKSKVKKEESAPPDELAFESGDLDEEHNRSDLFGDEDDHHSLGFDDEDDVKPTLDGDGDELQQLNNFIRSSQGEHPSSDQLWAAVGDDVDLSGMEGFDEDSADEEDDIKPIDTTHKPFWTAGESLNSKKQTGAGPAPMKDRLSFESKRVKEEMDEDADFFIVEDEPVVGPLKCPVCEKSFAGSEVALSAHVASHFDDEEPVKKKVKVGSSSSAKSVKSVKPRSLKDMFARR</sequence>
<dbReference type="GO" id="GO:0070987">
    <property type="term" value="P:error-free translesion synthesis"/>
    <property type="evidence" value="ECO:0007669"/>
    <property type="project" value="UniProtKB-ARBA"/>
</dbReference>
<dbReference type="EMBL" id="MCGR01000017">
    <property type="protein sequence ID" value="ORY84724.1"/>
    <property type="molecule type" value="Genomic_DNA"/>
</dbReference>
<dbReference type="InterPro" id="IPR017961">
    <property type="entry name" value="DNA_pol_Y-fam_little_finger"/>
</dbReference>
<evidence type="ECO:0000256" key="5">
    <source>
        <dbReference type="ARBA" id="ARBA00022705"/>
    </source>
</evidence>
<dbReference type="Pfam" id="PF00817">
    <property type="entry name" value="IMS"/>
    <property type="match status" value="1"/>
</dbReference>
<keyword evidence="15" id="KW-1185">Reference proteome</keyword>
<dbReference type="Gene3D" id="3.30.1490.100">
    <property type="entry name" value="DNA polymerase, Y-family, little finger domain"/>
    <property type="match status" value="1"/>
</dbReference>
<dbReference type="GO" id="GO:0046872">
    <property type="term" value="F:metal ion binding"/>
    <property type="evidence" value="ECO:0007669"/>
    <property type="project" value="UniProtKB-KW"/>
</dbReference>
<dbReference type="InterPro" id="IPR050116">
    <property type="entry name" value="DNA_polymerase-Y"/>
</dbReference>
<keyword evidence="4" id="KW-0548">Nucleotidyltransferase</keyword>
<keyword evidence="7" id="KW-0227">DNA damage</keyword>
<feature type="region of interest" description="Disordered" evidence="12">
    <location>
        <begin position="813"/>
        <end position="846"/>
    </location>
</feature>
<organism evidence="14 15">
    <name type="scientific">Leucosporidium creatinivorum</name>
    <dbReference type="NCBI Taxonomy" id="106004"/>
    <lineage>
        <taxon>Eukaryota</taxon>
        <taxon>Fungi</taxon>
        <taxon>Dikarya</taxon>
        <taxon>Basidiomycota</taxon>
        <taxon>Pucciniomycotina</taxon>
        <taxon>Microbotryomycetes</taxon>
        <taxon>Leucosporidiales</taxon>
        <taxon>Leucosporidium</taxon>
    </lineage>
</organism>
<dbReference type="InParanoid" id="A0A1Y2FMZ9"/>
<dbReference type="FunFam" id="3.30.1490.100:FF:000004">
    <property type="entry name" value="DNA polymerase IV"/>
    <property type="match status" value="1"/>
</dbReference>
<dbReference type="InterPro" id="IPR043128">
    <property type="entry name" value="Rev_trsase/Diguanyl_cyclase"/>
</dbReference>
<dbReference type="InterPro" id="IPR001126">
    <property type="entry name" value="UmuC"/>
</dbReference>
<feature type="compositionally biased region" description="Low complexity" evidence="12">
    <location>
        <begin position="114"/>
        <end position="125"/>
    </location>
</feature>
<feature type="compositionally biased region" description="Polar residues" evidence="12">
    <location>
        <begin position="90"/>
        <end position="104"/>
    </location>
</feature>
<gene>
    <name evidence="14" type="ORF">BCR35DRAFT_290293</name>
</gene>
<comment type="caution">
    <text evidence="14">The sequence shown here is derived from an EMBL/GenBank/DDBJ whole genome shotgun (WGS) entry which is preliminary data.</text>
</comment>
<evidence type="ECO:0000256" key="3">
    <source>
        <dbReference type="ARBA" id="ARBA00022679"/>
    </source>
</evidence>
<protein>
    <recommendedName>
        <fullName evidence="2">DNA polymerase kappa</fullName>
        <ecNumber evidence="1">2.7.7.7</ecNumber>
    </recommendedName>
</protein>
<dbReference type="GO" id="GO:0042276">
    <property type="term" value="P:error-prone translesion synthesis"/>
    <property type="evidence" value="ECO:0007669"/>
    <property type="project" value="TreeGrafter"/>
</dbReference>
<dbReference type="Pfam" id="PF11799">
    <property type="entry name" value="IMS_C"/>
    <property type="match status" value="1"/>
</dbReference>
<dbReference type="SUPFAM" id="SSF100879">
    <property type="entry name" value="Lesion bypass DNA polymerase (Y-family), little finger domain"/>
    <property type="match status" value="1"/>
</dbReference>
<accession>A0A1Y2FMZ9</accession>
<feature type="region of interest" description="Disordered" evidence="12">
    <location>
        <begin position="1"/>
        <end position="159"/>
    </location>
</feature>
<proteinExistence type="predicted"/>
<dbReference type="InterPro" id="IPR022880">
    <property type="entry name" value="DNApol_IV"/>
</dbReference>
<evidence type="ECO:0000313" key="15">
    <source>
        <dbReference type="Proteomes" id="UP000193467"/>
    </source>
</evidence>
<keyword evidence="6" id="KW-0479">Metal-binding</keyword>
<evidence type="ECO:0000256" key="9">
    <source>
        <dbReference type="ARBA" id="ARBA00022932"/>
    </source>
</evidence>
<evidence type="ECO:0000256" key="2">
    <source>
        <dbReference type="ARBA" id="ARBA00016178"/>
    </source>
</evidence>
<feature type="region of interest" description="Disordered" evidence="12">
    <location>
        <begin position="594"/>
        <end position="675"/>
    </location>
</feature>
<feature type="compositionally biased region" description="Acidic residues" evidence="12">
    <location>
        <begin position="711"/>
        <end position="722"/>
    </location>
</feature>
<feature type="domain" description="UmuC" evidence="13">
    <location>
        <begin position="235"/>
        <end position="413"/>
    </location>
</feature>
<dbReference type="GO" id="GO:0005634">
    <property type="term" value="C:nucleus"/>
    <property type="evidence" value="ECO:0007669"/>
    <property type="project" value="TreeGrafter"/>
</dbReference>
<evidence type="ECO:0000256" key="12">
    <source>
        <dbReference type="SAM" id="MobiDB-lite"/>
    </source>
</evidence>
<dbReference type="Gene3D" id="1.10.150.810">
    <property type="match status" value="2"/>
</dbReference>
<evidence type="ECO:0000256" key="6">
    <source>
        <dbReference type="ARBA" id="ARBA00022723"/>
    </source>
</evidence>
<keyword evidence="5" id="KW-0235">DNA replication</keyword>
<dbReference type="EC" id="2.7.7.7" evidence="1"/>
<dbReference type="InterPro" id="IPR036775">
    <property type="entry name" value="DNA_pol_Y-fam_lit_finger_sf"/>
</dbReference>
<dbReference type="GO" id="GO:0006281">
    <property type="term" value="P:DNA repair"/>
    <property type="evidence" value="ECO:0007669"/>
    <property type="project" value="UniProtKB-KW"/>
</dbReference>
<dbReference type="CDD" id="cd03586">
    <property type="entry name" value="PolY_Pol_IV_kappa"/>
    <property type="match status" value="1"/>
</dbReference>
<evidence type="ECO:0000256" key="1">
    <source>
        <dbReference type="ARBA" id="ARBA00012417"/>
    </source>
</evidence>
<evidence type="ECO:0000256" key="11">
    <source>
        <dbReference type="ARBA" id="ARBA00049244"/>
    </source>
</evidence>
<feature type="compositionally biased region" description="Basic and acidic residues" evidence="12">
    <location>
        <begin position="641"/>
        <end position="658"/>
    </location>
</feature>
<comment type="catalytic activity">
    <reaction evidence="11">
        <text>DNA(n) + a 2'-deoxyribonucleoside 5'-triphosphate = DNA(n+1) + diphosphate</text>
        <dbReference type="Rhea" id="RHEA:22508"/>
        <dbReference type="Rhea" id="RHEA-COMP:17339"/>
        <dbReference type="Rhea" id="RHEA-COMP:17340"/>
        <dbReference type="ChEBI" id="CHEBI:33019"/>
        <dbReference type="ChEBI" id="CHEBI:61560"/>
        <dbReference type="ChEBI" id="CHEBI:173112"/>
        <dbReference type="EC" id="2.7.7.7"/>
    </reaction>
</comment>
<dbReference type="Gene3D" id="3.40.1170.60">
    <property type="match status" value="1"/>
</dbReference>
<dbReference type="AlphaFoldDB" id="A0A1Y2FMZ9"/>
<evidence type="ECO:0000256" key="7">
    <source>
        <dbReference type="ARBA" id="ARBA00022763"/>
    </source>
</evidence>
<name>A0A1Y2FMZ9_9BASI</name>